<comment type="caution">
    <text evidence="1">The sequence shown here is derived from an EMBL/GenBank/DDBJ whole genome shotgun (WGS) entry which is preliminary data.</text>
</comment>
<sequence>MRAKMELKSEEEKGEGGEKTHCIICAEILEEDWIQCRICGGWSRKNCDDLEGNNLFYAPSRNFRTIPGGRRLTAYLKRLLYLPTLLTYILTCNRLTYVVDLQWNRISNMEHSRPEAVTLPLGLRGLNSFV</sequence>
<dbReference type="AlphaFoldDB" id="A0A4Y2NWI6"/>
<dbReference type="EMBL" id="BGPR01009792">
    <property type="protein sequence ID" value="GBN42317.1"/>
    <property type="molecule type" value="Genomic_DNA"/>
</dbReference>
<name>A0A4Y2NWI6_ARAVE</name>
<evidence type="ECO:0000313" key="2">
    <source>
        <dbReference type="Proteomes" id="UP000499080"/>
    </source>
</evidence>
<keyword evidence="2" id="KW-1185">Reference proteome</keyword>
<protein>
    <submittedName>
        <fullName evidence="1">Uncharacterized protein</fullName>
    </submittedName>
</protein>
<dbReference type="OrthoDB" id="8196822at2759"/>
<organism evidence="1 2">
    <name type="scientific">Araneus ventricosus</name>
    <name type="common">Orbweaver spider</name>
    <name type="synonym">Epeira ventricosa</name>
    <dbReference type="NCBI Taxonomy" id="182803"/>
    <lineage>
        <taxon>Eukaryota</taxon>
        <taxon>Metazoa</taxon>
        <taxon>Ecdysozoa</taxon>
        <taxon>Arthropoda</taxon>
        <taxon>Chelicerata</taxon>
        <taxon>Arachnida</taxon>
        <taxon>Araneae</taxon>
        <taxon>Araneomorphae</taxon>
        <taxon>Entelegynae</taxon>
        <taxon>Araneoidea</taxon>
        <taxon>Araneidae</taxon>
        <taxon>Araneus</taxon>
    </lineage>
</organism>
<gene>
    <name evidence="1" type="ORF">AVEN_235949_1</name>
</gene>
<reference evidence="1 2" key="1">
    <citation type="journal article" date="2019" name="Sci. Rep.">
        <title>Orb-weaving spider Araneus ventricosus genome elucidates the spidroin gene catalogue.</title>
        <authorList>
            <person name="Kono N."/>
            <person name="Nakamura H."/>
            <person name="Ohtoshi R."/>
            <person name="Moran D.A.P."/>
            <person name="Shinohara A."/>
            <person name="Yoshida Y."/>
            <person name="Fujiwara M."/>
            <person name="Mori M."/>
            <person name="Tomita M."/>
            <person name="Arakawa K."/>
        </authorList>
    </citation>
    <scope>NUCLEOTIDE SEQUENCE [LARGE SCALE GENOMIC DNA]</scope>
</reference>
<evidence type="ECO:0000313" key="1">
    <source>
        <dbReference type="EMBL" id="GBN42317.1"/>
    </source>
</evidence>
<proteinExistence type="predicted"/>
<accession>A0A4Y2NWI6</accession>
<dbReference type="Proteomes" id="UP000499080">
    <property type="component" value="Unassembled WGS sequence"/>
</dbReference>